<dbReference type="PANTHER" id="PTHR42901:SF1">
    <property type="entry name" value="ALCOHOL DEHYDROGENASE"/>
    <property type="match status" value="1"/>
</dbReference>
<dbReference type="CDD" id="cd05346">
    <property type="entry name" value="SDR_c5"/>
    <property type="match status" value="1"/>
</dbReference>
<evidence type="ECO:0000256" key="1">
    <source>
        <dbReference type="ARBA" id="ARBA00006484"/>
    </source>
</evidence>
<dbReference type="Gene3D" id="3.40.50.720">
    <property type="entry name" value="NAD(P)-binding Rossmann-like Domain"/>
    <property type="match status" value="1"/>
</dbReference>
<dbReference type="HOGENOM" id="CLU_655309_0_0_6"/>
<accession>A0A024EAZ0</accession>
<evidence type="ECO:0000259" key="3">
    <source>
        <dbReference type="SMART" id="SM00822"/>
    </source>
</evidence>
<dbReference type="PANTHER" id="PTHR42901">
    <property type="entry name" value="ALCOHOL DEHYDROGENASE"/>
    <property type="match status" value="1"/>
</dbReference>
<dbReference type="PRINTS" id="PR00081">
    <property type="entry name" value="GDHRDH"/>
</dbReference>
<feature type="domain" description="Ketoreductase" evidence="3">
    <location>
        <begin position="167"/>
        <end position="347"/>
    </location>
</feature>
<gene>
    <name evidence="4" type="ORF">OU5_2898</name>
</gene>
<reference evidence="4 5" key="1">
    <citation type="journal article" date="2012" name="J. Bacteriol.">
        <title>Genome sequence of cold-adapted Pseudomonas mandelii strain JR-1.</title>
        <authorList>
            <person name="Jang S.H."/>
            <person name="Kim J."/>
            <person name="Kim J."/>
            <person name="Hong S."/>
            <person name="Lee C."/>
        </authorList>
    </citation>
    <scope>NUCLEOTIDE SEQUENCE [LARGE SCALE GENOMIC DNA]</scope>
    <source>
        <strain evidence="4 5">JR-1</strain>
    </source>
</reference>
<dbReference type="InterPro" id="IPR020904">
    <property type="entry name" value="Sc_DH/Rdtase_CS"/>
</dbReference>
<dbReference type="AlphaFoldDB" id="A0A024EAZ0"/>
<dbReference type="GO" id="GO:0016616">
    <property type="term" value="F:oxidoreductase activity, acting on the CH-OH group of donors, NAD or NADP as acceptor"/>
    <property type="evidence" value="ECO:0007669"/>
    <property type="project" value="UniProtKB-ARBA"/>
</dbReference>
<keyword evidence="2" id="KW-0560">Oxidoreductase</keyword>
<evidence type="ECO:0000313" key="4">
    <source>
        <dbReference type="EMBL" id="AHZ69977.1"/>
    </source>
</evidence>
<comment type="similarity">
    <text evidence="1">Belongs to the short-chain dehydrogenases/reductases (SDR) family.</text>
</comment>
<name>A0A024EAZ0_9PSED</name>
<dbReference type="SUPFAM" id="SSF51735">
    <property type="entry name" value="NAD(P)-binding Rossmann-fold domains"/>
    <property type="match status" value="1"/>
</dbReference>
<dbReference type="FunFam" id="3.40.50.720:FF:000047">
    <property type="entry name" value="NADP-dependent L-serine/L-allo-threonine dehydrogenase"/>
    <property type="match status" value="1"/>
</dbReference>
<dbReference type="InterPro" id="IPR002347">
    <property type="entry name" value="SDR_fam"/>
</dbReference>
<dbReference type="Pfam" id="PF00106">
    <property type="entry name" value="adh_short"/>
    <property type="match status" value="1"/>
</dbReference>
<dbReference type="InterPro" id="IPR036291">
    <property type="entry name" value="NAD(P)-bd_dom_sf"/>
</dbReference>
<dbReference type="SMART" id="SM00822">
    <property type="entry name" value="PKS_KR"/>
    <property type="match status" value="1"/>
</dbReference>
<evidence type="ECO:0000256" key="2">
    <source>
        <dbReference type="ARBA" id="ARBA00023002"/>
    </source>
</evidence>
<dbReference type="EMBL" id="CP005960">
    <property type="protein sequence ID" value="AHZ69977.1"/>
    <property type="molecule type" value="Genomic_DNA"/>
</dbReference>
<proteinExistence type="inferred from homology"/>
<protein>
    <submittedName>
        <fullName evidence="4">Short-chain dehydrogenase/reductase SDR</fullName>
    </submittedName>
</protein>
<dbReference type="KEGG" id="pman:OU5_2898"/>
<dbReference type="PROSITE" id="PS00061">
    <property type="entry name" value="ADH_SHORT"/>
    <property type="match status" value="1"/>
</dbReference>
<dbReference type="Proteomes" id="UP000026913">
    <property type="component" value="Chromosome"/>
</dbReference>
<sequence>MWLFFDQAFLLDPEQALSTFLLDGKVAGNAMGQPVDKSVVKLWKDSAEGRSYWLGAIVGLPITSCKMPWATQLVPEGQAKNFVIYPQSLVDSGLQLFNLPPETVDRPVDKVRVHGCKPRCLWLWKVWLFFVQFLRRLPLWARPGMLPADFLFQWLSISRSKENTMSNTLFITGATSGFGEACARRFAEAGWKLVLTGRREERLNALCAELSKQTEVHGLVLDVRDRKAMEEAIANLPPSFAKLRGLINNAGLALGVDPAPKCDLDDWDTMVDTNIKGLMYATRLLLPRLIAHGRGAGIVNLGSVAGNYPYPGSHVYGGTKAFVGQFSLNLRCDLQGTGVRVSNIEPGLCESEFSLVRFAGDQERYNATYAGAEPIQPQDIADTIFWVLNAPAHININSLELMPVSQTWAGFAIERNAKG</sequence>
<organism evidence="4 5">
    <name type="scientific">Pseudomonas mandelii JR-1</name>
    <dbReference type="NCBI Taxonomy" id="1147786"/>
    <lineage>
        <taxon>Bacteria</taxon>
        <taxon>Pseudomonadati</taxon>
        <taxon>Pseudomonadota</taxon>
        <taxon>Gammaproteobacteria</taxon>
        <taxon>Pseudomonadales</taxon>
        <taxon>Pseudomonadaceae</taxon>
        <taxon>Pseudomonas</taxon>
    </lineage>
</organism>
<evidence type="ECO:0000313" key="5">
    <source>
        <dbReference type="Proteomes" id="UP000026913"/>
    </source>
</evidence>
<dbReference type="InterPro" id="IPR057326">
    <property type="entry name" value="KR_dom"/>
</dbReference>